<evidence type="ECO:0000313" key="1">
    <source>
        <dbReference type="EMBL" id="GEL68667.1"/>
    </source>
</evidence>
<dbReference type="EMBL" id="BJVY01000002">
    <property type="protein sequence ID" value="GEL68667.1"/>
    <property type="molecule type" value="Genomic_DNA"/>
</dbReference>
<dbReference type="Proteomes" id="UP000321224">
    <property type="component" value="Unassembled WGS sequence"/>
</dbReference>
<comment type="caution">
    <text evidence="1">The sequence shown here is derived from an EMBL/GenBank/DDBJ whole genome shotgun (WGS) entry which is preliminary data.</text>
</comment>
<gene>
    <name evidence="1" type="ORF">MVI01_04510</name>
    <name evidence="2" type="ORF">SAMN04488504_107300</name>
</gene>
<reference evidence="2 3" key="1">
    <citation type="submission" date="2016-10" db="EMBL/GenBank/DDBJ databases">
        <authorList>
            <person name="Varghese N."/>
            <person name="Submissions S."/>
        </authorList>
    </citation>
    <scope>NUCLEOTIDE SEQUENCE [LARGE SCALE GENOMIC DNA]</scope>
    <source>
        <strain evidence="2 3">DSM 2260</strain>
    </source>
</reference>
<keyword evidence="3" id="KW-1185">Reference proteome</keyword>
<protein>
    <submittedName>
        <fullName evidence="1">Uncharacterized protein</fullName>
    </submittedName>
</protein>
<dbReference type="Proteomes" id="UP000198717">
    <property type="component" value="Unassembled WGS sequence"/>
</dbReference>
<evidence type="ECO:0000313" key="3">
    <source>
        <dbReference type="Proteomes" id="UP000198717"/>
    </source>
</evidence>
<reference evidence="1 4" key="2">
    <citation type="submission" date="2019-07" db="EMBL/GenBank/DDBJ databases">
        <title>Whole genome shotgun sequence of Myxococcus virescens NBRC 100334.</title>
        <authorList>
            <person name="Hosoyama A."/>
            <person name="Uohara A."/>
            <person name="Ohji S."/>
            <person name="Ichikawa N."/>
        </authorList>
    </citation>
    <scope>NUCLEOTIDE SEQUENCE [LARGE SCALE GENOMIC DNA]</scope>
    <source>
        <strain evidence="1 4">NBRC 100334</strain>
    </source>
</reference>
<proteinExistence type="predicted"/>
<evidence type="ECO:0000313" key="2">
    <source>
        <dbReference type="EMBL" id="SDE49855.1"/>
    </source>
</evidence>
<evidence type="ECO:0000313" key="4">
    <source>
        <dbReference type="Proteomes" id="UP000321224"/>
    </source>
</evidence>
<name>A0A511H575_9BACT</name>
<sequence length="459" mass="51057">MAERRPEGGAPRHYHLGLDWGTSTTKLVLRDYSLGSNSAAYVLRPTGTQEGGRYPSAASVHNGLVLLGDAAVGRRGTTEYSLKAKAETPQLFGTRVPGAIRLTYEALATLYLAHIMKLALDVSDVLARGAGQRPRMGVTLGIPTERGWKKTPLAPVFLRMARTAYDIGVRRGIDPQGCSEQEAEEMLRVERPHDSRTDTADYEQWLRPELGAAMLWAFRSPAIAPGLYSCVDIGAWTVNTSYFRIRHDHLDGEYRDKGGLSFFGGACSPPGMNEVCTRLANVLRVVDPTELRGREDALLDTSRERLIEPAVKKMFDVWRVGFGHAYQKEQIQERWRELRVFAIGGGSKVRAVRERFRQFPVEHWPAPKEAPVLGPPKDLYEVPSGGVPSRTQLRGDHAFLHVAYGLSVRHGDFPPFHLSDAVSTLTRRDTVAPDSRRRNVRCRCGSLTIPGSDRCRDCE</sequence>
<dbReference type="EMBL" id="FNAJ01000007">
    <property type="protein sequence ID" value="SDE49855.1"/>
    <property type="molecule type" value="Genomic_DNA"/>
</dbReference>
<organism evidence="1 4">
    <name type="scientific">Myxococcus virescens</name>
    <dbReference type="NCBI Taxonomy" id="83456"/>
    <lineage>
        <taxon>Bacteria</taxon>
        <taxon>Pseudomonadati</taxon>
        <taxon>Myxococcota</taxon>
        <taxon>Myxococcia</taxon>
        <taxon>Myxococcales</taxon>
        <taxon>Cystobacterineae</taxon>
        <taxon>Myxococcaceae</taxon>
        <taxon>Myxococcus</taxon>
    </lineage>
</organism>
<dbReference type="AlphaFoldDB" id="A0A511H575"/>
<dbReference type="InterPro" id="IPR043129">
    <property type="entry name" value="ATPase_NBD"/>
</dbReference>
<accession>A0A511H575</accession>
<dbReference type="SUPFAM" id="SSF53067">
    <property type="entry name" value="Actin-like ATPase domain"/>
    <property type="match status" value="1"/>
</dbReference>